<dbReference type="PANTHER" id="PTHR42837:SF2">
    <property type="entry name" value="MEMBRANE METALLOPROTEASE ARASP2, CHLOROPLASTIC-RELATED"/>
    <property type="match status" value="1"/>
</dbReference>
<comment type="similarity">
    <text evidence="3 11">Belongs to the peptidase M50B family.</text>
</comment>
<keyword evidence="7 11" id="KW-0862">Zinc</keyword>
<dbReference type="EMBL" id="FOXB01000007">
    <property type="protein sequence ID" value="SFP14334.1"/>
    <property type="molecule type" value="Genomic_DNA"/>
</dbReference>
<dbReference type="GO" id="GO:0004222">
    <property type="term" value="F:metalloendopeptidase activity"/>
    <property type="evidence" value="ECO:0007669"/>
    <property type="project" value="InterPro"/>
</dbReference>
<keyword evidence="5 11" id="KW-0812">Transmembrane</keyword>
<evidence type="ECO:0000256" key="9">
    <source>
        <dbReference type="ARBA" id="ARBA00023049"/>
    </source>
</evidence>
<dbReference type="NCBIfam" id="TIGR00054">
    <property type="entry name" value="RIP metalloprotease RseP"/>
    <property type="match status" value="2"/>
</dbReference>
<proteinExistence type="inferred from homology"/>
<dbReference type="SMART" id="SM00228">
    <property type="entry name" value="PDZ"/>
    <property type="match status" value="1"/>
</dbReference>
<dbReference type="GO" id="GO:0006508">
    <property type="term" value="P:proteolysis"/>
    <property type="evidence" value="ECO:0007669"/>
    <property type="project" value="UniProtKB-KW"/>
</dbReference>
<dbReference type="GO" id="GO:0016020">
    <property type="term" value="C:membrane"/>
    <property type="evidence" value="ECO:0007669"/>
    <property type="project" value="UniProtKB-SubCell"/>
</dbReference>
<reference evidence="13 14" key="1">
    <citation type="submission" date="2016-10" db="EMBL/GenBank/DDBJ databases">
        <authorList>
            <person name="de Groot N.N."/>
        </authorList>
    </citation>
    <scope>NUCLEOTIDE SEQUENCE [LARGE SCALE GENOMIC DNA]</scope>
    <source>
        <strain evidence="13 14">EP1-55-1</strain>
    </source>
</reference>
<keyword evidence="6 11" id="KW-0378">Hydrolase</keyword>
<protein>
    <recommendedName>
        <fullName evidence="11">Zinc metalloprotease</fullName>
        <ecNumber evidence="11">3.4.24.-</ecNumber>
    </recommendedName>
</protein>
<evidence type="ECO:0000313" key="14">
    <source>
        <dbReference type="Proteomes" id="UP000199227"/>
    </source>
</evidence>
<keyword evidence="8 11" id="KW-1133">Transmembrane helix</keyword>
<dbReference type="InterPro" id="IPR036034">
    <property type="entry name" value="PDZ_sf"/>
</dbReference>
<evidence type="ECO:0000256" key="5">
    <source>
        <dbReference type="ARBA" id="ARBA00022692"/>
    </source>
</evidence>
<accession>A0A1I5MXQ1</accession>
<sequence length="351" mass="38443">MGLIVSILVLSFLIFFHELGHFLAARFFGVHVERFSIGFGKVIFSKVINGTEYAISTIPLGGYVKMKGQDDSDPTKVSLDSDSYNMKPPWQRIIILIGGPFFNFLLAFFLYYAIALIGANDYAPVIGAVQPDSPAQQHGLQKGDKIIEINNQPIQIWDDLSEAIGASNGSIEMLIDRNGTVLSVTVTPKVLEVKNIFGETVKRRMVGIGPSGEIVTRSYDPIEAISFAWNKTVEASKMIVLSVEKLIEGVIPAKEMGGVISIVQVTAEASQHGIVALFILTALISVNLGVLNLLPIPALDGGHIIFTLYEMIFRKPLNEEIIYRLTLGGWAILLTLMAFTIYNDIARITNG</sequence>
<dbReference type="GO" id="GO:0046872">
    <property type="term" value="F:metal ion binding"/>
    <property type="evidence" value="ECO:0007669"/>
    <property type="project" value="UniProtKB-KW"/>
</dbReference>
<keyword evidence="11" id="KW-0479">Metal-binding</keyword>
<dbReference type="CDD" id="cd06163">
    <property type="entry name" value="S2P-M50_PDZ_RseP-like"/>
    <property type="match status" value="1"/>
</dbReference>
<evidence type="ECO:0000256" key="6">
    <source>
        <dbReference type="ARBA" id="ARBA00022801"/>
    </source>
</evidence>
<dbReference type="InterPro" id="IPR008915">
    <property type="entry name" value="Peptidase_M50"/>
</dbReference>
<comment type="subcellular location">
    <subcellularLocation>
        <location evidence="2">Membrane</location>
        <topology evidence="2">Multi-pass membrane protein</topology>
    </subcellularLocation>
</comment>
<evidence type="ECO:0000313" key="13">
    <source>
        <dbReference type="EMBL" id="SFP14334.1"/>
    </source>
</evidence>
<evidence type="ECO:0000256" key="3">
    <source>
        <dbReference type="ARBA" id="ARBA00007931"/>
    </source>
</evidence>
<evidence type="ECO:0000256" key="2">
    <source>
        <dbReference type="ARBA" id="ARBA00004141"/>
    </source>
</evidence>
<evidence type="ECO:0000256" key="11">
    <source>
        <dbReference type="RuleBase" id="RU362031"/>
    </source>
</evidence>
<keyword evidence="9 11" id="KW-0482">Metalloprotease</keyword>
<dbReference type="InterPro" id="IPR041489">
    <property type="entry name" value="PDZ_6"/>
</dbReference>
<feature type="transmembrane region" description="Helical" evidence="11">
    <location>
        <begin position="274"/>
        <end position="294"/>
    </location>
</feature>
<dbReference type="OrthoDB" id="9782003at2"/>
<dbReference type="InterPro" id="IPR004387">
    <property type="entry name" value="Pept_M50_Zn"/>
</dbReference>
<keyword evidence="14" id="KW-1185">Reference proteome</keyword>
<dbReference type="InterPro" id="IPR001478">
    <property type="entry name" value="PDZ"/>
</dbReference>
<evidence type="ECO:0000256" key="10">
    <source>
        <dbReference type="ARBA" id="ARBA00023136"/>
    </source>
</evidence>
<name>A0A1I5MXQ1_9BACT</name>
<dbReference type="PANTHER" id="PTHR42837">
    <property type="entry name" value="REGULATOR OF SIGMA-E PROTEASE RSEP"/>
    <property type="match status" value="1"/>
</dbReference>
<evidence type="ECO:0000256" key="4">
    <source>
        <dbReference type="ARBA" id="ARBA00022670"/>
    </source>
</evidence>
<keyword evidence="10 11" id="KW-0472">Membrane</keyword>
<dbReference type="Proteomes" id="UP000199227">
    <property type="component" value="Unassembled WGS sequence"/>
</dbReference>
<dbReference type="RefSeq" id="WP_092911432.1">
    <property type="nucleotide sequence ID" value="NZ_FOXB01000007.1"/>
</dbReference>
<dbReference type="Pfam" id="PF17820">
    <property type="entry name" value="PDZ_6"/>
    <property type="match status" value="1"/>
</dbReference>
<keyword evidence="4 13" id="KW-0645">Protease</keyword>
<dbReference type="EC" id="3.4.24.-" evidence="11"/>
<dbReference type="AlphaFoldDB" id="A0A1I5MXQ1"/>
<feature type="transmembrane region" description="Helical" evidence="11">
    <location>
        <begin position="93"/>
        <end position="114"/>
    </location>
</feature>
<evidence type="ECO:0000256" key="8">
    <source>
        <dbReference type="ARBA" id="ARBA00022989"/>
    </source>
</evidence>
<feature type="domain" description="PDZ" evidence="12">
    <location>
        <begin position="112"/>
        <end position="179"/>
    </location>
</feature>
<evidence type="ECO:0000259" key="12">
    <source>
        <dbReference type="PROSITE" id="PS50106"/>
    </source>
</evidence>
<dbReference type="CDD" id="cd23081">
    <property type="entry name" value="cpPDZ_EcRseP-like"/>
    <property type="match status" value="1"/>
</dbReference>
<organism evidence="13 14">
    <name type="scientific">Hydrogenimonas thermophila</name>
    <dbReference type="NCBI Taxonomy" id="223786"/>
    <lineage>
        <taxon>Bacteria</taxon>
        <taxon>Pseudomonadati</taxon>
        <taxon>Campylobacterota</taxon>
        <taxon>Epsilonproteobacteria</taxon>
        <taxon>Campylobacterales</taxon>
        <taxon>Hydrogenimonadaceae</taxon>
        <taxon>Hydrogenimonas</taxon>
    </lineage>
</organism>
<gene>
    <name evidence="13" type="ORF">SAMN05216234_10773</name>
</gene>
<dbReference type="STRING" id="223786.SAMN05216234_10773"/>
<dbReference type="SUPFAM" id="SSF50156">
    <property type="entry name" value="PDZ domain-like"/>
    <property type="match status" value="1"/>
</dbReference>
<dbReference type="PROSITE" id="PS50106">
    <property type="entry name" value="PDZ"/>
    <property type="match status" value="1"/>
</dbReference>
<dbReference type="Pfam" id="PF02163">
    <property type="entry name" value="Peptidase_M50"/>
    <property type="match status" value="1"/>
</dbReference>
<evidence type="ECO:0000256" key="7">
    <source>
        <dbReference type="ARBA" id="ARBA00022833"/>
    </source>
</evidence>
<dbReference type="Gene3D" id="2.30.42.10">
    <property type="match status" value="1"/>
</dbReference>
<comment type="cofactor">
    <cofactor evidence="1 11">
        <name>Zn(2+)</name>
        <dbReference type="ChEBI" id="CHEBI:29105"/>
    </cofactor>
</comment>
<evidence type="ECO:0000256" key="1">
    <source>
        <dbReference type="ARBA" id="ARBA00001947"/>
    </source>
</evidence>
<feature type="transmembrane region" description="Helical" evidence="11">
    <location>
        <begin position="321"/>
        <end position="342"/>
    </location>
</feature>